<dbReference type="OrthoDB" id="7211025at2"/>
<gene>
    <name evidence="1" type="ORF">DKP76_16745</name>
</gene>
<dbReference type="RefSeq" id="WP_109707826.1">
    <property type="nucleotide sequence ID" value="NZ_QGDB01000008.1"/>
</dbReference>
<keyword evidence="2" id="KW-1185">Reference proteome</keyword>
<name>A0A316JC78_9HYPH</name>
<organism evidence="1 2">
    <name type="scientific">Falsochrobactrum shanghaiense</name>
    <dbReference type="NCBI Taxonomy" id="2201899"/>
    <lineage>
        <taxon>Bacteria</taxon>
        <taxon>Pseudomonadati</taxon>
        <taxon>Pseudomonadota</taxon>
        <taxon>Alphaproteobacteria</taxon>
        <taxon>Hyphomicrobiales</taxon>
        <taxon>Brucellaceae</taxon>
        <taxon>Falsochrobactrum</taxon>
    </lineage>
</organism>
<comment type="caution">
    <text evidence="1">The sequence shown here is derived from an EMBL/GenBank/DDBJ whole genome shotgun (WGS) entry which is preliminary data.</text>
</comment>
<reference evidence="1 2" key="1">
    <citation type="submission" date="2018-05" db="EMBL/GenBank/DDBJ databases">
        <title>Comparative genomic sequence analysis between strain HN4 and CCM 8460T (Falsochrobactrum ovis) will provide more evidence to prove that HN4 is a new species of Falsochrobactrum.</title>
        <authorList>
            <person name="Lyu W."/>
            <person name="Sun L."/>
            <person name="Yao L."/>
        </authorList>
    </citation>
    <scope>NUCLEOTIDE SEQUENCE [LARGE SCALE GENOMIC DNA]</scope>
    <source>
        <strain evidence="1 2">HN4</strain>
    </source>
</reference>
<sequence>MVTTYEMLHKGDGTWSIVDKATRQPLTFKGRLQVSLTEDVAKEALAILERIEQEHAQQLDEGRQT</sequence>
<evidence type="ECO:0000313" key="1">
    <source>
        <dbReference type="EMBL" id="PWL16613.1"/>
    </source>
</evidence>
<protein>
    <submittedName>
        <fullName evidence="1">Uncharacterized protein</fullName>
    </submittedName>
</protein>
<dbReference type="Proteomes" id="UP000245865">
    <property type="component" value="Unassembled WGS sequence"/>
</dbReference>
<evidence type="ECO:0000313" key="2">
    <source>
        <dbReference type="Proteomes" id="UP000245865"/>
    </source>
</evidence>
<dbReference type="AlphaFoldDB" id="A0A316JC78"/>
<accession>A0A316JC78</accession>
<dbReference type="EMBL" id="QGDB01000008">
    <property type="protein sequence ID" value="PWL16613.1"/>
    <property type="molecule type" value="Genomic_DNA"/>
</dbReference>
<proteinExistence type="predicted"/>